<dbReference type="GO" id="GO:0003723">
    <property type="term" value="F:RNA binding"/>
    <property type="evidence" value="ECO:0007669"/>
    <property type="project" value="UniProtKB-UniRule"/>
</dbReference>
<keyword evidence="3 6" id="KW-0694">RNA-binding</keyword>
<evidence type="ECO:0000313" key="8">
    <source>
        <dbReference type="EMBL" id="PIY72249.1"/>
    </source>
</evidence>
<dbReference type="InterPro" id="IPR006027">
    <property type="entry name" value="NusB_RsmB_TIM44"/>
</dbReference>
<evidence type="ECO:0000256" key="4">
    <source>
        <dbReference type="ARBA" id="ARBA00023015"/>
    </source>
</evidence>
<comment type="caution">
    <text evidence="8">The sequence shown here is derived from an EMBL/GenBank/DDBJ whole genome shotgun (WGS) entry which is preliminary data.</text>
</comment>
<dbReference type="PANTHER" id="PTHR11078">
    <property type="entry name" value="N UTILIZATION SUBSTANCE PROTEIN B-RELATED"/>
    <property type="match status" value="1"/>
</dbReference>
<dbReference type="GO" id="GO:0031564">
    <property type="term" value="P:transcription antitermination"/>
    <property type="evidence" value="ECO:0007669"/>
    <property type="project" value="UniProtKB-KW"/>
</dbReference>
<feature type="domain" description="NusB/RsmB/TIM44" evidence="7">
    <location>
        <begin position="38"/>
        <end position="114"/>
    </location>
</feature>
<dbReference type="Pfam" id="PF01029">
    <property type="entry name" value="NusB"/>
    <property type="match status" value="1"/>
</dbReference>
<organism evidence="8 9">
    <name type="scientific">Candidatus Roizmanbacteria bacterium CG_4_10_14_0_8_um_filter_33_9</name>
    <dbReference type="NCBI Taxonomy" id="1974826"/>
    <lineage>
        <taxon>Bacteria</taxon>
        <taxon>Candidatus Roizmaniibacteriota</taxon>
    </lineage>
</organism>
<dbReference type="GO" id="GO:0006353">
    <property type="term" value="P:DNA-templated transcription termination"/>
    <property type="evidence" value="ECO:0007669"/>
    <property type="project" value="UniProtKB-UniRule"/>
</dbReference>
<dbReference type="NCBIfam" id="TIGR01951">
    <property type="entry name" value="nusB"/>
    <property type="match status" value="1"/>
</dbReference>
<dbReference type="InterPro" id="IPR035926">
    <property type="entry name" value="NusB-like_sf"/>
</dbReference>
<accession>A0A2M7QIX2</accession>
<sequence length="121" mass="13955">MDVRHKKRMKIIQNLYAYSFQNTSNTFLNTDEIDSLNIIENLHEVDEQIVLYAKKFPIEKIGKVDLAILRLAIYELIINPKEPKKVVINEAIELAKELGGEKSFSFINGVLGKIVFEHKPK</sequence>
<evidence type="ECO:0000259" key="7">
    <source>
        <dbReference type="Pfam" id="PF01029"/>
    </source>
</evidence>
<evidence type="ECO:0000256" key="1">
    <source>
        <dbReference type="ARBA" id="ARBA00005952"/>
    </source>
</evidence>
<dbReference type="AlphaFoldDB" id="A0A2M7QIX2"/>
<comment type="function">
    <text evidence="6">Involved in transcription antitermination. Required for transcription of ribosomal RNA (rRNA) genes. Binds specifically to the boxA antiterminator sequence of the ribosomal RNA (rrn) operons.</text>
</comment>
<evidence type="ECO:0000256" key="5">
    <source>
        <dbReference type="ARBA" id="ARBA00023163"/>
    </source>
</evidence>
<protein>
    <recommendedName>
        <fullName evidence="6">Transcription antitermination protein NusB</fullName>
    </recommendedName>
    <alternativeName>
        <fullName evidence="6">Antitermination factor NusB</fullName>
    </alternativeName>
</protein>
<evidence type="ECO:0000256" key="3">
    <source>
        <dbReference type="ARBA" id="ARBA00022884"/>
    </source>
</evidence>
<keyword evidence="2 6" id="KW-0889">Transcription antitermination</keyword>
<dbReference type="Proteomes" id="UP000229401">
    <property type="component" value="Unassembled WGS sequence"/>
</dbReference>
<keyword evidence="4 6" id="KW-0805">Transcription regulation</keyword>
<dbReference type="EMBL" id="PFLI01000065">
    <property type="protein sequence ID" value="PIY72249.1"/>
    <property type="molecule type" value="Genomic_DNA"/>
</dbReference>
<gene>
    <name evidence="6 8" type="primary">nusB</name>
    <name evidence="8" type="ORF">COY87_01910</name>
</gene>
<comment type="similarity">
    <text evidence="1 6">Belongs to the NusB family.</text>
</comment>
<reference evidence="9" key="1">
    <citation type="submission" date="2017-09" db="EMBL/GenBank/DDBJ databases">
        <title>Depth-based differentiation of microbial function through sediment-hosted aquifers and enrichment of novel symbionts in the deep terrestrial subsurface.</title>
        <authorList>
            <person name="Probst A.J."/>
            <person name="Ladd B."/>
            <person name="Jarett J.K."/>
            <person name="Geller-Mcgrath D.E."/>
            <person name="Sieber C.M.K."/>
            <person name="Emerson J.B."/>
            <person name="Anantharaman K."/>
            <person name="Thomas B.C."/>
            <person name="Malmstrom R."/>
            <person name="Stieglmeier M."/>
            <person name="Klingl A."/>
            <person name="Woyke T."/>
            <person name="Ryan C.M."/>
            <person name="Banfield J.F."/>
        </authorList>
    </citation>
    <scope>NUCLEOTIDE SEQUENCE [LARGE SCALE GENOMIC DNA]</scope>
</reference>
<dbReference type="SUPFAM" id="SSF48013">
    <property type="entry name" value="NusB-like"/>
    <property type="match status" value="1"/>
</dbReference>
<dbReference type="Gene3D" id="1.10.940.10">
    <property type="entry name" value="NusB-like"/>
    <property type="match status" value="1"/>
</dbReference>
<dbReference type="HAMAP" id="MF_00073">
    <property type="entry name" value="NusB"/>
    <property type="match status" value="1"/>
</dbReference>
<keyword evidence="5 6" id="KW-0804">Transcription</keyword>
<evidence type="ECO:0000256" key="6">
    <source>
        <dbReference type="HAMAP-Rule" id="MF_00073"/>
    </source>
</evidence>
<dbReference type="GO" id="GO:0005829">
    <property type="term" value="C:cytosol"/>
    <property type="evidence" value="ECO:0007669"/>
    <property type="project" value="TreeGrafter"/>
</dbReference>
<evidence type="ECO:0000256" key="2">
    <source>
        <dbReference type="ARBA" id="ARBA00022814"/>
    </source>
</evidence>
<evidence type="ECO:0000313" key="9">
    <source>
        <dbReference type="Proteomes" id="UP000229401"/>
    </source>
</evidence>
<dbReference type="InterPro" id="IPR011605">
    <property type="entry name" value="NusB_fam"/>
</dbReference>
<proteinExistence type="inferred from homology"/>
<name>A0A2M7QIX2_9BACT</name>
<dbReference type="PANTHER" id="PTHR11078:SF3">
    <property type="entry name" value="ANTITERMINATION NUSB DOMAIN-CONTAINING PROTEIN"/>
    <property type="match status" value="1"/>
</dbReference>